<evidence type="ECO:0000256" key="1">
    <source>
        <dbReference type="SAM" id="MobiDB-lite"/>
    </source>
</evidence>
<gene>
    <name evidence="2" type="ORF">GLAREA_11561</name>
</gene>
<dbReference type="EMBL" id="KE145372">
    <property type="protein sequence ID" value="EPE24980.1"/>
    <property type="molecule type" value="Genomic_DNA"/>
</dbReference>
<dbReference type="HOGENOM" id="CLU_1845296_0_0_1"/>
<organism evidence="2 3">
    <name type="scientific">Glarea lozoyensis (strain ATCC 20868 / MF5171)</name>
    <dbReference type="NCBI Taxonomy" id="1116229"/>
    <lineage>
        <taxon>Eukaryota</taxon>
        <taxon>Fungi</taxon>
        <taxon>Dikarya</taxon>
        <taxon>Ascomycota</taxon>
        <taxon>Pezizomycotina</taxon>
        <taxon>Leotiomycetes</taxon>
        <taxon>Helotiales</taxon>
        <taxon>Helotiaceae</taxon>
        <taxon>Glarea</taxon>
    </lineage>
</organism>
<dbReference type="AlphaFoldDB" id="S3CGE5"/>
<reference evidence="2 3" key="1">
    <citation type="journal article" date="2013" name="BMC Genomics">
        <title>Genomics-driven discovery of the pneumocandin biosynthetic gene cluster in the fungus Glarea lozoyensis.</title>
        <authorList>
            <person name="Chen L."/>
            <person name="Yue Q."/>
            <person name="Zhang X."/>
            <person name="Xiang M."/>
            <person name="Wang C."/>
            <person name="Li S."/>
            <person name="Che Y."/>
            <person name="Ortiz-Lopez F.J."/>
            <person name="Bills G.F."/>
            <person name="Liu X."/>
            <person name="An Z."/>
        </authorList>
    </citation>
    <scope>NUCLEOTIDE SEQUENCE [LARGE SCALE GENOMIC DNA]</scope>
    <source>
        <strain evidence="3">ATCC 20868 / MF5171</strain>
    </source>
</reference>
<dbReference type="Proteomes" id="UP000016922">
    <property type="component" value="Unassembled WGS sequence"/>
</dbReference>
<dbReference type="RefSeq" id="XP_008087895.1">
    <property type="nucleotide sequence ID" value="XM_008089704.1"/>
</dbReference>
<evidence type="ECO:0000313" key="2">
    <source>
        <dbReference type="EMBL" id="EPE24980.1"/>
    </source>
</evidence>
<name>S3CGE5_GLAL2</name>
<keyword evidence="3" id="KW-1185">Reference proteome</keyword>
<protein>
    <submittedName>
        <fullName evidence="2">Uncharacterized protein</fullName>
    </submittedName>
</protein>
<sequence>MEKWIASGDVEPAWEIWMDFWKAKGRIALRKQFQARQKAQVAYSGDSNRRSVTIDGRNNNPSCPANERTNHEIVYTKAGVSLHDNRFHLFNGREWHYLQSAVESPFKNPHRVSRRLEVSFAGHHPSDKVTSHYQGMDQK</sequence>
<feature type="region of interest" description="Disordered" evidence="1">
    <location>
        <begin position="41"/>
        <end position="68"/>
    </location>
</feature>
<proteinExistence type="predicted"/>
<evidence type="ECO:0000313" key="3">
    <source>
        <dbReference type="Proteomes" id="UP000016922"/>
    </source>
</evidence>
<dbReference type="GeneID" id="19470602"/>
<dbReference type="KEGG" id="glz:GLAREA_11561"/>
<accession>S3CGE5</accession>